<dbReference type="PROSITE" id="PS51384">
    <property type="entry name" value="FAD_FR"/>
    <property type="match status" value="1"/>
</dbReference>
<reference evidence="14" key="1">
    <citation type="submission" date="2020-10" db="EMBL/GenBank/DDBJ databases">
        <authorList>
            <person name="Gilroy R."/>
        </authorList>
    </citation>
    <scope>NUCLEOTIDE SEQUENCE</scope>
    <source>
        <strain evidence="14">11687</strain>
    </source>
</reference>
<dbReference type="InterPro" id="IPR037117">
    <property type="entry name" value="Dihydroorotate_DH_ele_sf"/>
</dbReference>
<evidence type="ECO:0000256" key="7">
    <source>
        <dbReference type="ARBA" id="ARBA00022982"/>
    </source>
</evidence>
<evidence type="ECO:0000256" key="10">
    <source>
        <dbReference type="ARBA" id="ARBA00034078"/>
    </source>
</evidence>
<comment type="cofactor">
    <cofactor evidence="12">
        <name>[2Fe-2S] cluster</name>
        <dbReference type="ChEBI" id="CHEBI:190135"/>
    </cofactor>
    <text evidence="12">Binds 1 [2Fe-2S] cluster per subunit.</text>
</comment>
<dbReference type="PIRSF" id="PIRSF006816">
    <property type="entry name" value="Cyc3_hyd_g"/>
    <property type="match status" value="1"/>
</dbReference>
<reference evidence="14" key="2">
    <citation type="journal article" date="2021" name="PeerJ">
        <title>Extensive microbial diversity within the chicken gut microbiome revealed by metagenomics and culture.</title>
        <authorList>
            <person name="Gilroy R."/>
            <person name="Ravi A."/>
            <person name="Getino M."/>
            <person name="Pursley I."/>
            <person name="Horton D.L."/>
            <person name="Alikhan N.F."/>
            <person name="Baker D."/>
            <person name="Gharbi K."/>
            <person name="Hall N."/>
            <person name="Watson M."/>
            <person name="Adriaenssens E.M."/>
            <person name="Foster-Nyarko E."/>
            <person name="Jarju S."/>
            <person name="Secka A."/>
            <person name="Antonio M."/>
            <person name="Oren A."/>
            <person name="Chaudhuri R.R."/>
            <person name="La Ragione R."/>
            <person name="Hildebrand F."/>
            <person name="Pallen M.J."/>
        </authorList>
    </citation>
    <scope>NUCLEOTIDE SEQUENCE</scope>
    <source>
        <strain evidence="14">11687</strain>
    </source>
</reference>
<feature type="binding site" evidence="11">
    <location>
        <begin position="71"/>
        <end position="72"/>
    </location>
    <ligand>
        <name>FAD</name>
        <dbReference type="ChEBI" id="CHEBI:57692"/>
    </ligand>
</feature>
<evidence type="ECO:0000259" key="13">
    <source>
        <dbReference type="PROSITE" id="PS51384"/>
    </source>
</evidence>
<evidence type="ECO:0000256" key="4">
    <source>
        <dbReference type="ARBA" id="ARBA00022714"/>
    </source>
</evidence>
<feature type="binding site" evidence="12">
    <location>
        <position position="238"/>
    </location>
    <ligand>
        <name>[2Fe-2S] cluster</name>
        <dbReference type="ChEBI" id="CHEBI:190135"/>
    </ligand>
</feature>
<dbReference type="InterPro" id="IPR050353">
    <property type="entry name" value="PyrK_electron_transfer"/>
</dbReference>
<evidence type="ECO:0000256" key="11">
    <source>
        <dbReference type="PIRSR" id="PIRSR006816-1"/>
    </source>
</evidence>
<comment type="cofactor">
    <cofactor evidence="11">
        <name>FAD</name>
        <dbReference type="ChEBI" id="CHEBI:57692"/>
    </cofactor>
    <text evidence="11">Binds 1 FAD per subunit.</text>
</comment>
<keyword evidence="3 11" id="KW-0285">Flavoprotein</keyword>
<dbReference type="Pfam" id="PF10418">
    <property type="entry name" value="DHODB_Fe-S_bind"/>
    <property type="match status" value="1"/>
</dbReference>
<evidence type="ECO:0000256" key="9">
    <source>
        <dbReference type="ARBA" id="ARBA00023014"/>
    </source>
</evidence>
<feature type="binding site" evidence="12">
    <location>
        <position position="225"/>
    </location>
    <ligand>
        <name>[2Fe-2S] cluster</name>
        <dbReference type="ChEBI" id="CHEBI:190135"/>
    </ligand>
</feature>
<keyword evidence="6 11" id="KW-0274">FAD</keyword>
<evidence type="ECO:0000256" key="3">
    <source>
        <dbReference type="ARBA" id="ARBA00022630"/>
    </source>
</evidence>
<comment type="caution">
    <text evidence="14">The sequence shown here is derived from an EMBL/GenBank/DDBJ whole genome shotgun (WGS) entry which is preliminary data.</text>
</comment>
<dbReference type="Gene3D" id="2.40.30.10">
    <property type="entry name" value="Translation factors"/>
    <property type="match status" value="1"/>
</dbReference>
<evidence type="ECO:0000256" key="12">
    <source>
        <dbReference type="PIRSR" id="PIRSR006816-2"/>
    </source>
</evidence>
<keyword evidence="2" id="KW-0813">Transport</keyword>
<dbReference type="SUPFAM" id="SSF63380">
    <property type="entry name" value="Riboflavin synthase domain-like"/>
    <property type="match status" value="1"/>
</dbReference>
<keyword evidence="7" id="KW-0249">Electron transport</keyword>
<dbReference type="Gene3D" id="2.10.240.10">
    <property type="entry name" value="Dihydroorotate dehydrogenase, electron transfer subunit"/>
    <property type="match status" value="1"/>
</dbReference>
<dbReference type="InterPro" id="IPR012165">
    <property type="entry name" value="Cyt_c3_hydrogenase_gsu"/>
</dbReference>
<evidence type="ECO:0000313" key="14">
    <source>
        <dbReference type="EMBL" id="HIU58937.1"/>
    </source>
</evidence>
<feature type="domain" description="FAD-binding FR-type" evidence="13">
    <location>
        <begin position="1"/>
        <end position="96"/>
    </location>
</feature>
<keyword evidence="9 12" id="KW-0411">Iron-sulfur</keyword>
<comment type="cofactor">
    <cofactor evidence="10">
        <name>[2Fe-2S] cluster</name>
        <dbReference type="ChEBI" id="CHEBI:190135"/>
    </cofactor>
</comment>
<dbReference type="SUPFAM" id="SSF52343">
    <property type="entry name" value="Ferredoxin reductase-like, C-terminal NADP-linked domain"/>
    <property type="match status" value="1"/>
</dbReference>
<evidence type="ECO:0000256" key="5">
    <source>
        <dbReference type="ARBA" id="ARBA00022723"/>
    </source>
</evidence>
<dbReference type="GO" id="GO:0016491">
    <property type="term" value="F:oxidoreductase activity"/>
    <property type="evidence" value="ECO:0007669"/>
    <property type="project" value="InterPro"/>
</dbReference>
<dbReference type="InterPro" id="IPR019480">
    <property type="entry name" value="Dihydroorotate_DH_Fe-S-bd"/>
</dbReference>
<evidence type="ECO:0000256" key="2">
    <source>
        <dbReference type="ARBA" id="ARBA00022448"/>
    </source>
</evidence>
<keyword evidence="5 12" id="KW-0479">Metal-binding</keyword>
<organism evidence="14 15">
    <name type="scientific">Candidatus Scatosoma pullistercoris</name>
    <dbReference type="NCBI Taxonomy" id="2840934"/>
    <lineage>
        <taxon>Bacteria</taxon>
        <taxon>Bacillati</taxon>
        <taxon>Bacillota</taxon>
        <taxon>Clostridia</taxon>
        <taxon>Candidatus Scatosoma</taxon>
    </lineage>
</organism>
<evidence type="ECO:0000256" key="8">
    <source>
        <dbReference type="ARBA" id="ARBA00023004"/>
    </source>
</evidence>
<dbReference type="Gene3D" id="3.40.50.80">
    <property type="entry name" value="Nucleotide-binding domain of ferredoxin-NADP reductase (FNR) module"/>
    <property type="match status" value="1"/>
</dbReference>
<feature type="binding site" evidence="12">
    <location>
        <position position="222"/>
    </location>
    <ligand>
        <name>[2Fe-2S] cluster</name>
        <dbReference type="ChEBI" id="CHEBI:190135"/>
    </ligand>
</feature>
<evidence type="ECO:0000256" key="1">
    <source>
        <dbReference type="ARBA" id="ARBA00006422"/>
    </source>
</evidence>
<dbReference type="InterPro" id="IPR017938">
    <property type="entry name" value="Riboflavin_synthase-like_b-brl"/>
</dbReference>
<comment type="similarity">
    <text evidence="1">Belongs to the PyrK family.</text>
</comment>
<dbReference type="InterPro" id="IPR039261">
    <property type="entry name" value="FNR_nucleotide-bd"/>
</dbReference>
<name>A0A9D1MES2_9FIRM</name>
<dbReference type="GO" id="GO:0051537">
    <property type="term" value="F:2 iron, 2 sulfur cluster binding"/>
    <property type="evidence" value="ECO:0007669"/>
    <property type="project" value="UniProtKB-KW"/>
</dbReference>
<evidence type="ECO:0000256" key="6">
    <source>
        <dbReference type="ARBA" id="ARBA00022827"/>
    </source>
</evidence>
<accession>A0A9D1MES2</accession>
<dbReference type="InterPro" id="IPR017927">
    <property type="entry name" value="FAD-bd_FR_type"/>
</dbReference>
<dbReference type="GO" id="GO:0006221">
    <property type="term" value="P:pyrimidine nucleotide biosynthetic process"/>
    <property type="evidence" value="ECO:0007669"/>
    <property type="project" value="InterPro"/>
</dbReference>
<protein>
    <submittedName>
        <fullName evidence="14">Dihydroorotate dehydrogenase electron transfer subunit</fullName>
    </submittedName>
</protein>
<dbReference type="PANTHER" id="PTHR43513:SF3">
    <property type="entry name" value="DIHYDROOROTATE DEHYDROGENASE B (NAD(+)), ELECTRON TRANSFER SUBUNIT-RELATED"/>
    <property type="match status" value="1"/>
</dbReference>
<dbReference type="GO" id="GO:0050660">
    <property type="term" value="F:flavin adenine dinucleotide binding"/>
    <property type="evidence" value="ECO:0007669"/>
    <property type="project" value="InterPro"/>
</dbReference>
<keyword evidence="4 12" id="KW-0001">2Fe-2S</keyword>
<dbReference type="CDD" id="cd06218">
    <property type="entry name" value="DHOD_e_trans"/>
    <property type="match status" value="1"/>
</dbReference>
<feature type="binding site" evidence="12">
    <location>
        <position position="217"/>
    </location>
    <ligand>
        <name>[2Fe-2S] cluster</name>
        <dbReference type="ChEBI" id="CHEBI:190135"/>
    </ligand>
</feature>
<gene>
    <name evidence="14" type="ORF">IAC57_02435</name>
</gene>
<dbReference type="EMBL" id="DVMZ01000065">
    <property type="protein sequence ID" value="HIU58937.1"/>
    <property type="molecule type" value="Genomic_DNA"/>
</dbReference>
<evidence type="ECO:0000313" key="15">
    <source>
        <dbReference type="Proteomes" id="UP000824081"/>
    </source>
</evidence>
<dbReference type="PANTHER" id="PTHR43513">
    <property type="entry name" value="DIHYDROOROTATE DEHYDROGENASE B (NAD(+)), ELECTRON TRANSFER SUBUNIT"/>
    <property type="match status" value="1"/>
</dbReference>
<dbReference type="AlphaFoldDB" id="A0A9D1MES2"/>
<dbReference type="GO" id="GO:0046872">
    <property type="term" value="F:metal ion binding"/>
    <property type="evidence" value="ECO:0007669"/>
    <property type="project" value="UniProtKB-KW"/>
</dbReference>
<sequence length="251" mass="26678">MKDYRALVTSNREIAEGIYELVFVLPEPVAVRAGQFAEISVGGAHLLRRPFAVCKAEGEKITVCFQVRGEGTRRLASVGAGERLQVLMPLGNGFFVRPEEKKVALVAGGVGIFPMISVAREYAAEKELHAYLGFRNAAAVCGLDEFAGAKAVRAVTDDGSFGEKKNAVQGLETDLQAGIRPDVVLACGPLPMLRALKSTLEKAGIPGYVSLEERMGCGIGACLVCVCNLTNGEHARVCKDGPVFPIGDVEL</sequence>
<proteinExistence type="inferred from homology"/>
<keyword evidence="8 12" id="KW-0408">Iron</keyword>
<dbReference type="Proteomes" id="UP000824081">
    <property type="component" value="Unassembled WGS sequence"/>
</dbReference>